<dbReference type="SMART" id="SM00345">
    <property type="entry name" value="HTH_GNTR"/>
    <property type="match status" value="1"/>
</dbReference>
<evidence type="ECO:0000313" key="6">
    <source>
        <dbReference type="Proteomes" id="UP000722989"/>
    </source>
</evidence>
<evidence type="ECO:0000256" key="2">
    <source>
        <dbReference type="ARBA" id="ARBA00023125"/>
    </source>
</evidence>
<dbReference type="RefSeq" id="WP_167923984.1">
    <property type="nucleotide sequence ID" value="NZ_JAATVY010000002.1"/>
</dbReference>
<keyword evidence="6" id="KW-1185">Reference proteome</keyword>
<dbReference type="InterPro" id="IPR050679">
    <property type="entry name" value="Bact_HTH_transcr_reg"/>
</dbReference>
<dbReference type="Gene3D" id="1.10.10.10">
    <property type="entry name" value="Winged helix-like DNA-binding domain superfamily/Winged helix DNA-binding domain"/>
    <property type="match status" value="1"/>
</dbReference>
<dbReference type="Proteomes" id="UP000722989">
    <property type="component" value="Unassembled WGS sequence"/>
</dbReference>
<dbReference type="PANTHER" id="PTHR44846:SF1">
    <property type="entry name" value="MANNOSYL-D-GLYCERATE TRANSPORT_METABOLISM SYSTEM REPRESSOR MNGR-RELATED"/>
    <property type="match status" value="1"/>
</dbReference>
<dbReference type="InterPro" id="IPR000524">
    <property type="entry name" value="Tscrpt_reg_HTH_GntR"/>
</dbReference>
<dbReference type="SUPFAM" id="SSF46785">
    <property type="entry name" value="Winged helix' DNA-binding domain"/>
    <property type="match status" value="1"/>
</dbReference>
<proteinExistence type="predicted"/>
<dbReference type="InterPro" id="IPR036388">
    <property type="entry name" value="WH-like_DNA-bd_sf"/>
</dbReference>
<feature type="domain" description="HTH gntR-type" evidence="4">
    <location>
        <begin position="5"/>
        <end position="73"/>
    </location>
</feature>
<evidence type="ECO:0000256" key="1">
    <source>
        <dbReference type="ARBA" id="ARBA00023015"/>
    </source>
</evidence>
<dbReference type="PANTHER" id="PTHR44846">
    <property type="entry name" value="MANNOSYL-D-GLYCERATE TRANSPORT/METABOLISM SYSTEM REPRESSOR MNGR-RELATED"/>
    <property type="match status" value="1"/>
</dbReference>
<dbReference type="PROSITE" id="PS50949">
    <property type="entry name" value="HTH_GNTR"/>
    <property type="match status" value="1"/>
</dbReference>
<protein>
    <submittedName>
        <fullName evidence="5">Winged helix-turn-helix transcriptional regulator</fullName>
    </submittedName>
</protein>
<dbReference type="Pfam" id="PF00392">
    <property type="entry name" value="GntR"/>
    <property type="match status" value="1"/>
</dbReference>
<keyword evidence="3" id="KW-0804">Transcription</keyword>
<dbReference type="EMBL" id="JAATVY010000002">
    <property type="protein sequence ID" value="NJC69135.1"/>
    <property type="molecule type" value="Genomic_DNA"/>
</dbReference>
<evidence type="ECO:0000259" key="4">
    <source>
        <dbReference type="PROSITE" id="PS50949"/>
    </source>
</evidence>
<evidence type="ECO:0000256" key="3">
    <source>
        <dbReference type="ARBA" id="ARBA00023163"/>
    </source>
</evidence>
<name>A0ABX0XT14_9ACTN</name>
<keyword evidence="1" id="KW-0805">Transcription regulation</keyword>
<reference evidence="5 6" key="1">
    <citation type="submission" date="2020-03" db="EMBL/GenBank/DDBJ databases">
        <title>WGS of the type strain of Planosporangium spp.</title>
        <authorList>
            <person name="Thawai C."/>
        </authorList>
    </citation>
    <scope>NUCLEOTIDE SEQUENCE [LARGE SCALE GENOMIC DNA]</scope>
    <source>
        <strain evidence="5 6">TBRC 5610</strain>
    </source>
</reference>
<gene>
    <name evidence="5" type="ORF">HC031_05295</name>
</gene>
<evidence type="ECO:0000313" key="5">
    <source>
        <dbReference type="EMBL" id="NJC69135.1"/>
    </source>
</evidence>
<organism evidence="5 6">
    <name type="scientific">Planosporangium thailandense</name>
    <dbReference type="NCBI Taxonomy" id="765197"/>
    <lineage>
        <taxon>Bacteria</taxon>
        <taxon>Bacillati</taxon>
        <taxon>Actinomycetota</taxon>
        <taxon>Actinomycetes</taxon>
        <taxon>Micromonosporales</taxon>
        <taxon>Micromonosporaceae</taxon>
        <taxon>Planosporangium</taxon>
    </lineage>
</organism>
<dbReference type="CDD" id="cd07377">
    <property type="entry name" value="WHTH_GntR"/>
    <property type="match status" value="1"/>
</dbReference>
<dbReference type="InterPro" id="IPR036390">
    <property type="entry name" value="WH_DNA-bd_sf"/>
</dbReference>
<accession>A0ABX0XT14</accession>
<keyword evidence="2" id="KW-0238">DNA-binding</keyword>
<sequence>MPSATPDYMRIADIIEGEIRSGKREPGSKLPTIAELCGQYKVSDNTVKSAFIRLEARGLLHRHQGRGVYVTDPSEWYGRTG</sequence>
<comment type="caution">
    <text evidence="5">The sequence shown here is derived from an EMBL/GenBank/DDBJ whole genome shotgun (WGS) entry which is preliminary data.</text>
</comment>